<evidence type="ECO:0000256" key="2">
    <source>
        <dbReference type="ARBA" id="ARBA00022603"/>
    </source>
</evidence>
<comment type="subcellular location">
    <subcellularLocation>
        <location evidence="5">Cytoplasm</location>
    </subcellularLocation>
</comment>
<dbReference type="PANTHER" id="PTHR42786">
    <property type="entry name" value="TRNA/RRNA METHYLTRANSFERASE"/>
    <property type="match status" value="1"/>
</dbReference>
<dbReference type="RefSeq" id="WP_156227308.1">
    <property type="nucleotide sequence ID" value="NZ_CP046415.1"/>
</dbReference>
<proteinExistence type="inferred from homology"/>
<organism evidence="7 8">
    <name type="scientific">Guyparkeria halophila</name>
    <dbReference type="NCBI Taxonomy" id="47960"/>
    <lineage>
        <taxon>Bacteria</taxon>
        <taxon>Pseudomonadati</taxon>
        <taxon>Pseudomonadota</taxon>
        <taxon>Gammaproteobacteria</taxon>
        <taxon>Chromatiales</taxon>
        <taxon>Thioalkalibacteraceae</taxon>
        <taxon>Guyparkeria</taxon>
    </lineage>
</organism>
<dbReference type="InterPro" id="IPR029026">
    <property type="entry name" value="tRNA_m1G_MTases_N"/>
</dbReference>
<evidence type="ECO:0000259" key="6">
    <source>
        <dbReference type="Pfam" id="PF00588"/>
    </source>
</evidence>
<reference evidence="7 8" key="1">
    <citation type="submission" date="2019-11" db="EMBL/GenBank/DDBJ databases">
        <authorList>
            <person name="Zhang J."/>
            <person name="Sun C."/>
        </authorList>
    </citation>
    <scope>NUCLEOTIDE SEQUENCE [LARGE SCALE GENOMIC DNA]</scope>
    <source>
        <strain evidence="8">sp2</strain>
    </source>
</reference>
<dbReference type="KEGG" id="ghl:GM160_00410"/>
<dbReference type="GO" id="GO:0002128">
    <property type="term" value="P:tRNA nucleoside ribose methylation"/>
    <property type="evidence" value="ECO:0007669"/>
    <property type="project" value="TreeGrafter"/>
</dbReference>
<keyword evidence="8" id="KW-1185">Reference proteome</keyword>
<dbReference type="InterPro" id="IPR001537">
    <property type="entry name" value="SpoU_MeTrfase"/>
</dbReference>
<dbReference type="NCBIfam" id="TIGR00050">
    <property type="entry name" value="rRNA_methyl_1"/>
    <property type="match status" value="1"/>
</dbReference>
<evidence type="ECO:0000256" key="1">
    <source>
        <dbReference type="ARBA" id="ARBA00007228"/>
    </source>
</evidence>
<comment type="subunit">
    <text evidence="5">Homodimer.</text>
</comment>
<keyword evidence="5" id="KW-0963">Cytoplasm</keyword>
<feature type="domain" description="tRNA/rRNA methyltransferase SpoU type" evidence="6">
    <location>
        <begin position="20"/>
        <end position="178"/>
    </location>
</feature>
<dbReference type="Gene3D" id="1.10.8.590">
    <property type="match status" value="1"/>
</dbReference>
<accession>A0A6I6D153</accession>
<keyword evidence="3 7" id="KW-0808">Transferase</keyword>
<evidence type="ECO:0000256" key="5">
    <source>
        <dbReference type="RuleBase" id="RU362024"/>
    </source>
</evidence>
<evidence type="ECO:0000313" key="7">
    <source>
        <dbReference type="EMBL" id="QGT77464.1"/>
    </source>
</evidence>
<comment type="catalytic activity">
    <reaction evidence="5">
        <text>uridine(32) in tRNA + S-adenosyl-L-methionine = 2'-O-methyluridine(32) in tRNA + S-adenosyl-L-homocysteine + H(+)</text>
        <dbReference type="Rhea" id="RHEA:42936"/>
        <dbReference type="Rhea" id="RHEA-COMP:10107"/>
        <dbReference type="Rhea" id="RHEA-COMP:10290"/>
        <dbReference type="ChEBI" id="CHEBI:15378"/>
        <dbReference type="ChEBI" id="CHEBI:57856"/>
        <dbReference type="ChEBI" id="CHEBI:59789"/>
        <dbReference type="ChEBI" id="CHEBI:65315"/>
        <dbReference type="ChEBI" id="CHEBI:74478"/>
        <dbReference type="EC" id="2.1.1.200"/>
    </reaction>
</comment>
<dbReference type="GO" id="GO:0003723">
    <property type="term" value="F:RNA binding"/>
    <property type="evidence" value="ECO:0007669"/>
    <property type="project" value="InterPro"/>
</dbReference>
<evidence type="ECO:0000256" key="3">
    <source>
        <dbReference type="ARBA" id="ARBA00022679"/>
    </source>
</evidence>
<dbReference type="PIRSF" id="PIRSF004808">
    <property type="entry name" value="LasT"/>
    <property type="match status" value="1"/>
</dbReference>
<comment type="similarity">
    <text evidence="1">Belongs to the class IV-like SAM-binding methyltransferase superfamily. RNA methyltransferase TrmH family.</text>
</comment>
<gene>
    <name evidence="5" type="primary">trmJ</name>
    <name evidence="7" type="ORF">GM160_00410</name>
</gene>
<dbReference type="Gene3D" id="3.40.1280.10">
    <property type="match status" value="1"/>
</dbReference>
<keyword evidence="5" id="KW-0819">tRNA processing</keyword>
<sequence length="272" mass="28950">MPQPSPPAATPSRARFLDRIEVVLCQTSMAENIGAAARAMKTMGLSRLVLVAPRVDRAAIDDRARAVATHAADLLDAARIVDSVDQAVADSVAVWATSARVRSLALPLLDGRAAAAEIVQRAGALGEGSTDRISILFGAERTGLSNEELGVADHLLALHANPDYPVLNLAQAVQLVAYELFHAAQVPAPVESGGEPPAPRGELATLCARLEGALAERGYFPGNEPAETARHARRLMQRIGVMLNRAEPRRDELQILQGMLTALSRERRDGAD</sequence>
<evidence type="ECO:0000256" key="4">
    <source>
        <dbReference type="ARBA" id="ARBA00022691"/>
    </source>
</evidence>
<dbReference type="PANTHER" id="PTHR42786:SF2">
    <property type="entry name" value="TRNA (CYTIDINE_URIDINE-2'-O-)-METHYLTRANSFERASE TRMJ"/>
    <property type="match status" value="1"/>
</dbReference>
<dbReference type="AlphaFoldDB" id="A0A6I6D153"/>
<evidence type="ECO:0000313" key="8">
    <source>
        <dbReference type="Proteomes" id="UP000427716"/>
    </source>
</evidence>
<keyword evidence="4 5" id="KW-0949">S-adenosyl-L-methionine</keyword>
<dbReference type="Proteomes" id="UP000427716">
    <property type="component" value="Chromosome"/>
</dbReference>
<dbReference type="SUPFAM" id="SSF75217">
    <property type="entry name" value="alpha/beta knot"/>
    <property type="match status" value="1"/>
</dbReference>
<protein>
    <recommendedName>
        <fullName evidence="5">tRNA (cytidine/uridine-2'-O-)-methyltransferase TrmJ</fullName>
        <ecNumber evidence="5">2.1.1.200</ecNumber>
    </recommendedName>
    <alternativeName>
        <fullName evidence="5">tRNA (cytidine(32)/uridine(32)-2'-O)-methyltransferase</fullName>
    </alternativeName>
    <alternativeName>
        <fullName evidence="5">tRNA Cm32/Um32 methyltransferase</fullName>
    </alternativeName>
</protein>
<keyword evidence="2 5" id="KW-0489">Methyltransferase</keyword>
<dbReference type="GO" id="GO:0005829">
    <property type="term" value="C:cytosol"/>
    <property type="evidence" value="ECO:0007669"/>
    <property type="project" value="TreeGrafter"/>
</dbReference>
<comment type="function">
    <text evidence="5">Catalyzes the formation of 2'O-methylated cytidine (Cm32) or 2'O-methylated uridine (Um32) at position 32 in tRNA.</text>
</comment>
<comment type="catalytic activity">
    <reaction evidence="5">
        <text>cytidine(32) in tRNA + S-adenosyl-L-methionine = 2'-O-methylcytidine(32) in tRNA + S-adenosyl-L-homocysteine + H(+)</text>
        <dbReference type="Rhea" id="RHEA:42932"/>
        <dbReference type="Rhea" id="RHEA-COMP:10288"/>
        <dbReference type="Rhea" id="RHEA-COMP:10289"/>
        <dbReference type="ChEBI" id="CHEBI:15378"/>
        <dbReference type="ChEBI" id="CHEBI:57856"/>
        <dbReference type="ChEBI" id="CHEBI:59789"/>
        <dbReference type="ChEBI" id="CHEBI:74495"/>
        <dbReference type="ChEBI" id="CHEBI:82748"/>
        <dbReference type="EC" id="2.1.1.200"/>
    </reaction>
</comment>
<dbReference type="EC" id="2.1.1.200" evidence="5"/>
<dbReference type="Pfam" id="PF00588">
    <property type="entry name" value="SpoU_methylase"/>
    <property type="match status" value="1"/>
</dbReference>
<dbReference type="GO" id="GO:0160206">
    <property type="term" value="F:tRNA (cytidine(32)/uridine(32)-2'-O)-methyltransferase activity"/>
    <property type="evidence" value="ECO:0007669"/>
    <property type="project" value="UniProtKB-EC"/>
</dbReference>
<dbReference type="EMBL" id="CP046415">
    <property type="protein sequence ID" value="QGT77464.1"/>
    <property type="molecule type" value="Genomic_DNA"/>
</dbReference>
<dbReference type="InterPro" id="IPR004384">
    <property type="entry name" value="RNA_MeTrfase_TrmJ/LasT"/>
</dbReference>
<dbReference type="InterPro" id="IPR029028">
    <property type="entry name" value="Alpha/beta_knot_MTases"/>
</dbReference>
<name>A0A6I6D153_9GAMM</name>
<dbReference type="CDD" id="cd18093">
    <property type="entry name" value="SpoU-like_TrmJ"/>
    <property type="match status" value="1"/>
</dbReference>